<keyword evidence="3" id="KW-1185">Reference proteome</keyword>
<dbReference type="Proteomes" id="UP000037020">
    <property type="component" value="Unassembled WGS sequence"/>
</dbReference>
<dbReference type="EMBL" id="LGUT01001093">
    <property type="protein sequence ID" value="KOG89666.1"/>
    <property type="molecule type" value="Genomic_DNA"/>
</dbReference>
<proteinExistence type="predicted"/>
<reference evidence="2 3" key="1">
    <citation type="submission" date="2015-07" db="EMBL/GenBank/DDBJ databases">
        <authorList>
            <person name="Ju K.-S."/>
            <person name="Doroghazi J.R."/>
            <person name="Metcalf W.W."/>
        </authorList>
    </citation>
    <scope>NUCLEOTIDE SEQUENCE [LARGE SCALE GENOMIC DNA]</scope>
    <source>
        <strain evidence="2 3">NRRL B-3589</strain>
    </source>
</reference>
<protein>
    <submittedName>
        <fullName evidence="2">Uncharacterized protein</fullName>
    </submittedName>
</protein>
<accession>A0ABR5J988</accession>
<organism evidence="2 3">
    <name type="scientific">Streptomyces varsoviensis</name>
    <dbReference type="NCBI Taxonomy" id="67373"/>
    <lineage>
        <taxon>Bacteria</taxon>
        <taxon>Bacillati</taxon>
        <taxon>Actinomycetota</taxon>
        <taxon>Actinomycetes</taxon>
        <taxon>Kitasatosporales</taxon>
        <taxon>Streptomycetaceae</taxon>
        <taxon>Streptomyces</taxon>
    </lineage>
</organism>
<evidence type="ECO:0000313" key="2">
    <source>
        <dbReference type="EMBL" id="KOG89666.1"/>
    </source>
</evidence>
<evidence type="ECO:0000313" key="3">
    <source>
        <dbReference type="Proteomes" id="UP000037020"/>
    </source>
</evidence>
<comment type="caution">
    <text evidence="2">The sequence shown here is derived from an EMBL/GenBank/DDBJ whole genome shotgun (WGS) entry which is preliminary data.</text>
</comment>
<dbReference type="RefSeq" id="WP_030876810.1">
    <property type="nucleotide sequence ID" value="NZ_JBIRHZ010000001.1"/>
</dbReference>
<gene>
    <name evidence="2" type="ORF">ADK38_12995</name>
</gene>
<sequence>MAVPDANPPNLAARLTRNGGPRPEGSRLTPPRVPLNKRNHFKLLVLLSGAGPRDRVTLEGFLSGDTAKNTMRAYVHVPCADLRARPGSPCVQP</sequence>
<feature type="region of interest" description="Disordered" evidence="1">
    <location>
        <begin position="1"/>
        <end position="34"/>
    </location>
</feature>
<evidence type="ECO:0000256" key="1">
    <source>
        <dbReference type="SAM" id="MobiDB-lite"/>
    </source>
</evidence>
<name>A0ABR5J988_9ACTN</name>